<comment type="pathway">
    <text evidence="4">Lipid metabolism.</text>
</comment>
<evidence type="ECO:0000256" key="10">
    <source>
        <dbReference type="ARBA" id="ARBA00022695"/>
    </source>
</evidence>
<keyword evidence="14" id="KW-0496">Mitochondrion</keyword>
<dbReference type="EMBL" id="HE650828">
    <property type="protein sequence ID" value="CCF59751.1"/>
    <property type="molecule type" value="Genomic_DNA"/>
</dbReference>
<dbReference type="HOGENOM" id="CLU_030279_2_0_1"/>
<dbReference type="RefSeq" id="XP_003958886.1">
    <property type="nucleotide sequence ID" value="XM_003958837.1"/>
</dbReference>
<keyword evidence="17" id="KW-1208">Phospholipid metabolism</keyword>
<dbReference type="PANTHER" id="PTHR13619:SF0">
    <property type="entry name" value="PHOSPHATIDATE CYTIDYLYLTRANSFERASE, MITOCHONDRIAL"/>
    <property type="match status" value="1"/>
</dbReference>
<keyword evidence="12" id="KW-0460">Magnesium</keyword>
<evidence type="ECO:0000256" key="17">
    <source>
        <dbReference type="ARBA" id="ARBA00023264"/>
    </source>
</evidence>
<proteinExistence type="inferred from homology"/>
<dbReference type="GO" id="GO:0032049">
    <property type="term" value="P:cardiolipin biosynthetic process"/>
    <property type="evidence" value="ECO:0007669"/>
    <property type="project" value="EnsemblFungi"/>
</dbReference>
<dbReference type="eggNOG" id="KOG2986">
    <property type="taxonomic scope" value="Eukaryota"/>
</dbReference>
<dbReference type="Proteomes" id="UP000005220">
    <property type="component" value="Chromosome 8"/>
</dbReference>
<keyword evidence="16" id="KW-0594">Phospholipid biosynthesis</keyword>
<dbReference type="UniPathway" id="UPA00557">
    <property type="reaction ID" value="UER00614"/>
</dbReference>
<keyword evidence="11" id="KW-0999">Mitochondrion inner membrane</keyword>
<dbReference type="STRING" id="1071382.H2AYH4"/>
<reference evidence="19 20" key="1">
    <citation type="journal article" date="2011" name="Proc. Natl. Acad. Sci. U.S.A.">
        <title>Evolutionary erosion of yeast sex chromosomes by mating-type switching accidents.</title>
        <authorList>
            <person name="Gordon J.L."/>
            <person name="Armisen D."/>
            <person name="Proux-Wera E."/>
            <person name="Oheigeartaigh S.S."/>
            <person name="Byrne K.P."/>
            <person name="Wolfe K.H."/>
        </authorList>
    </citation>
    <scope>NUCLEOTIDE SEQUENCE [LARGE SCALE GENOMIC DNA]</scope>
    <source>
        <strain evidence="20">ATCC 22294 / BCRC 22015 / CBS 2517 / CECT 1963 / NBRC 1671 / NRRL Y-8276</strain>
    </source>
</reference>
<evidence type="ECO:0000256" key="12">
    <source>
        <dbReference type="ARBA" id="ARBA00022842"/>
    </source>
</evidence>
<dbReference type="PANTHER" id="PTHR13619">
    <property type="entry name" value="PHOSPHATIDATE CYTIDYLYLTRANSFERASE, MITOCHONDRIAL"/>
    <property type="match status" value="1"/>
</dbReference>
<keyword evidence="10" id="KW-0548">Nucleotidyltransferase</keyword>
<keyword evidence="15" id="KW-0472">Membrane</keyword>
<evidence type="ECO:0000313" key="19">
    <source>
        <dbReference type="EMBL" id="CCF59751.1"/>
    </source>
</evidence>
<sequence>MLGRNSESLVRWLKVRSLLVARRQSTSSHLENKFTSPTPYFTSIPHSNGGQDRLCEATGGLNLLEKSIRRTNTLNMSPNFGSNQLLRIDKELEDEINSIVNHFKQPIAFAFGYGSGVFQQAGYGIDTKPQIDLILAVTDPMKFHAVNMRENPNHYSSLKYCSASMMEKLQNMGPGIYFNPYSEINGRDVKYGIVSVQNLINDLKDWRWFYLAGRLQKPVKILKCNDNRIINYNQLNLKYAATLAKQLTFKKYNDFDRFKFFEEITRLSYLGDVRYALGGENPNKINNIVSKNYDFFNIYYEPIIKDVIMHNNNYLPDGFDLENATSLLTSRIRRSSVLQTIKGVFTAGTTKSIKYAWNKKLKAWKSK</sequence>
<evidence type="ECO:0000256" key="16">
    <source>
        <dbReference type="ARBA" id="ARBA00023209"/>
    </source>
</evidence>
<dbReference type="PIRSF" id="PIRSF028840">
    <property type="entry name" value="Mmp37"/>
    <property type="match status" value="1"/>
</dbReference>
<dbReference type="GO" id="GO:0004605">
    <property type="term" value="F:phosphatidate cytidylyltransferase activity"/>
    <property type="evidence" value="ECO:0007669"/>
    <property type="project" value="UniProtKB-EC"/>
</dbReference>
<protein>
    <recommendedName>
        <fullName evidence="7">Phosphatidate cytidylyltransferase, mitochondrial</fullName>
        <ecNumber evidence="6">2.7.7.41</ecNumber>
    </recommendedName>
    <alternativeName>
        <fullName evidence="18">CDP-diacylglycerol synthase</fullName>
    </alternativeName>
</protein>
<name>H2AYH4_KAZAF</name>
<keyword evidence="9" id="KW-0808">Transferase</keyword>
<evidence type="ECO:0000256" key="8">
    <source>
        <dbReference type="ARBA" id="ARBA00022516"/>
    </source>
</evidence>
<evidence type="ECO:0000256" key="5">
    <source>
        <dbReference type="ARBA" id="ARBA00005458"/>
    </source>
</evidence>
<dbReference type="FunCoup" id="H2AYH4">
    <property type="interactions" value="376"/>
</dbReference>
<dbReference type="GO" id="GO:0005759">
    <property type="term" value="C:mitochondrial matrix"/>
    <property type="evidence" value="ECO:0007669"/>
    <property type="project" value="EnsemblFungi"/>
</dbReference>
<evidence type="ECO:0000256" key="4">
    <source>
        <dbReference type="ARBA" id="ARBA00005189"/>
    </source>
</evidence>
<evidence type="ECO:0000256" key="7">
    <source>
        <dbReference type="ARBA" id="ARBA00018337"/>
    </source>
</evidence>
<keyword evidence="13" id="KW-0443">Lipid metabolism</keyword>
<dbReference type="EC" id="2.7.7.41" evidence="6"/>
<comment type="similarity">
    <text evidence="5">Belongs to the TAM41 family.</text>
</comment>
<evidence type="ECO:0000256" key="15">
    <source>
        <dbReference type="ARBA" id="ARBA00023136"/>
    </source>
</evidence>
<organism evidence="19 20">
    <name type="scientific">Kazachstania africana (strain ATCC 22294 / BCRC 22015 / CBS 2517 / CECT 1963 / NBRC 1671 / NRRL Y-8276)</name>
    <name type="common">Yeast</name>
    <name type="synonym">Kluyveromyces africanus</name>
    <dbReference type="NCBI Taxonomy" id="1071382"/>
    <lineage>
        <taxon>Eukaryota</taxon>
        <taxon>Fungi</taxon>
        <taxon>Dikarya</taxon>
        <taxon>Ascomycota</taxon>
        <taxon>Saccharomycotina</taxon>
        <taxon>Saccharomycetes</taxon>
        <taxon>Saccharomycetales</taxon>
        <taxon>Saccharomycetaceae</taxon>
        <taxon>Kazachstania</taxon>
    </lineage>
</organism>
<dbReference type="GO" id="GO:0016024">
    <property type="term" value="P:CDP-diacylglycerol biosynthetic process"/>
    <property type="evidence" value="ECO:0007669"/>
    <property type="project" value="UniProtKB-UniPathway"/>
</dbReference>
<evidence type="ECO:0000313" key="20">
    <source>
        <dbReference type="Proteomes" id="UP000005220"/>
    </source>
</evidence>
<dbReference type="OrthoDB" id="341477at2759"/>
<accession>H2AYH4</accession>
<evidence type="ECO:0000256" key="3">
    <source>
        <dbReference type="ARBA" id="ARBA00005119"/>
    </source>
</evidence>
<evidence type="ECO:0000256" key="6">
    <source>
        <dbReference type="ARBA" id="ARBA00012487"/>
    </source>
</evidence>
<dbReference type="InterPro" id="IPR015222">
    <property type="entry name" value="Tam41"/>
</dbReference>
<comment type="pathway">
    <text evidence="3">Phospholipid metabolism; CDP-diacylglycerol biosynthesis; CDP-diacylglycerol from sn-glycerol 3-phosphate: step 3/3.</text>
</comment>
<evidence type="ECO:0000256" key="11">
    <source>
        <dbReference type="ARBA" id="ARBA00022792"/>
    </source>
</evidence>
<dbReference type="InParanoid" id="H2AYH4"/>
<keyword evidence="8" id="KW-0444">Lipid biosynthesis</keyword>
<evidence type="ECO:0000256" key="1">
    <source>
        <dbReference type="ARBA" id="ARBA00001946"/>
    </source>
</evidence>
<dbReference type="AlphaFoldDB" id="H2AYH4"/>
<evidence type="ECO:0000256" key="18">
    <source>
        <dbReference type="ARBA" id="ARBA00029893"/>
    </source>
</evidence>
<comment type="cofactor">
    <cofactor evidence="1">
        <name>Mg(2+)</name>
        <dbReference type="ChEBI" id="CHEBI:18420"/>
    </cofactor>
</comment>
<dbReference type="GO" id="GO:0005743">
    <property type="term" value="C:mitochondrial inner membrane"/>
    <property type="evidence" value="ECO:0007669"/>
    <property type="project" value="UniProtKB-SubCell"/>
</dbReference>
<evidence type="ECO:0000256" key="14">
    <source>
        <dbReference type="ARBA" id="ARBA00023128"/>
    </source>
</evidence>
<dbReference type="Pfam" id="PF09139">
    <property type="entry name" value="Tam41_Mmp37"/>
    <property type="match status" value="2"/>
</dbReference>
<evidence type="ECO:0000256" key="2">
    <source>
        <dbReference type="ARBA" id="ARBA00004443"/>
    </source>
</evidence>
<keyword evidence="20" id="KW-1185">Reference proteome</keyword>
<evidence type="ECO:0000256" key="9">
    <source>
        <dbReference type="ARBA" id="ARBA00022679"/>
    </source>
</evidence>
<gene>
    <name evidence="19" type="primary">KAFR0H03410</name>
    <name evidence="19" type="ORF">KAFR_0H03410</name>
</gene>
<evidence type="ECO:0000256" key="13">
    <source>
        <dbReference type="ARBA" id="ARBA00023098"/>
    </source>
</evidence>
<comment type="subcellular location">
    <subcellularLocation>
        <location evidence="2">Mitochondrion inner membrane</location>
        <topology evidence="2">Peripheral membrane protein</topology>
        <orientation evidence="2">Matrix side</orientation>
    </subcellularLocation>
</comment>
<dbReference type="GeneID" id="13887747"/>
<dbReference type="KEGG" id="kaf:KAFR_0H03410"/>